<keyword evidence="1" id="KW-0812">Transmembrane</keyword>
<accession>A0A7K3WSJ6</accession>
<evidence type="ECO:0000313" key="3">
    <source>
        <dbReference type="Proteomes" id="UP000486602"/>
    </source>
</evidence>
<keyword evidence="3" id="KW-1185">Reference proteome</keyword>
<dbReference type="EMBL" id="JAAGVY010000016">
    <property type="protein sequence ID" value="NEN23852.1"/>
    <property type="molecule type" value="Genomic_DNA"/>
</dbReference>
<dbReference type="AlphaFoldDB" id="A0A7K3WSJ6"/>
<name>A0A7K3WSJ6_9FLAO</name>
<feature type="transmembrane region" description="Helical" evidence="1">
    <location>
        <begin position="35"/>
        <end position="60"/>
    </location>
</feature>
<feature type="transmembrane region" description="Helical" evidence="1">
    <location>
        <begin position="72"/>
        <end position="90"/>
    </location>
</feature>
<sequence length="138" mass="14488">MENKTLDSALTIGAFIIGIIGLIMGIMIMRGNESVVGPAITLSMVVMGVAAAVAILFGLFHFLTNIKRNIPMLIGIVVFVILAIVCYTLASDTVLQSYDPGITESESKLSGAGLLIMYVLVVVAAGAAIVGEITRIFK</sequence>
<feature type="transmembrane region" description="Helical" evidence="1">
    <location>
        <begin position="9"/>
        <end position="29"/>
    </location>
</feature>
<protein>
    <submittedName>
        <fullName evidence="2">Uncharacterized protein</fullName>
    </submittedName>
</protein>
<comment type="caution">
    <text evidence="2">The sequence shown here is derived from an EMBL/GenBank/DDBJ whole genome shotgun (WGS) entry which is preliminary data.</text>
</comment>
<evidence type="ECO:0000313" key="2">
    <source>
        <dbReference type="EMBL" id="NEN23852.1"/>
    </source>
</evidence>
<reference evidence="2 3" key="1">
    <citation type="submission" date="2020-02" db="EMBL/GenBank/DDBJ databases">
        <title>Out from the shadows clarifying the taxonomy of the family Cryomorphaceae and related taxa by utilizing the GTDB taxonomic framework.</title>
        <authorList>
            <person name="Bowman J.P."/>
        </authorList>
    </citation>
    <scope>NUCLEOTIDE SEQUENCE [LARGE SCALE GENOMIC DNA]</scope>
    <source>
        <strain evidence="2 3">QSSC 1-22</strain>
    </source>
</reference>
<gene>
    <name evidence="2" type="ORF">G3O08_10100</name>
</gene>
<dbReference type="Proteomes" id="UP000486602">
    <property type="component" value="Unassembled WGS sequence"/>
</dbReference>
<feature type="transmembrane region" description="Helical" evidence="1">
    <location>
        <begin position="110"/>
        <end position="130"/>
    </location>
</feature>
<dbReference type="RefSeq" id="WP_163285244.1">
    <property type="nucleotide sequence ID" value="NZ_JAAGVY010000016.1"/>
</dbReference>
<keyword evidence="1" id="KW-1133">Transmembrane helix</keyword>
<organism evidence="2 3">
    <name type="scientific">Cryomorpha ignava</name>
    <dbReference type="NCBI Taxonomy" id="101383"/>
    <lineage>
        <taxon>Bacteria</taxon>
        <taxon>Pseudomonadati</taxon>
        <taxon>Bacteroidota</taxon>
        <taxon>Flavobacteriia</taxon>
        <taxon>Flavobacteriales</taxon>
        <taxon>Cryomorphaceae</taxon>
        <taxon>Cryomorpha</taxon>
    </lineage>
</organism>
<proteinExistence type="predicted"/>
<keyword evidence="1" id="KW-0472">Membrane</keyword>
<evidence type="ECO:0000256" key="1">
    <source>
        <dbReference type="SAM" id="Phobius"/>
    </source>
</evidence>